<comment type="caution">
    <text evidence="1">The sequence shown here is derived from an EMBL/GenBank/DDBJ whole genome shotgun (WGS) entry which is preliminary data.</text>
</comment>
<evidence type="ECO:0000313" key="1">
    <source>
        <dbReference type="EMBL" id="KAJ2862077.1"/>
    </source>
</evidence>
<reference evidence="1" key="1">
    <citation type="submission" date="2022-07" db="EMBL/GenBank/DDBJ databases">
        <title>Phylogenomic reconstructions and comparative analyses of Kickxellomycotina fungi.</title>
        <authorList>
            <person name="Reynolds N.K."/>
            <person name="Stajich J.E."/>
            <person name="Barry K."/>
            <person name="Grigoriev I.V."/>
            <person name="Crous P."/>
            <person name="Smith M.E."/>
        </authorList>
    </citation>
    <scope>NUCLEOTIDE SEQUENCE</scope>
    <source>
        <strain evidence="1">RSA 476</strain>
    </source>
</reference>
<gene>
    <name evidence="1" type="ORF">GGH94_004494</name>
</gene>
<dbReference type="AlphaFoldDB" id="A0A9W8INC0"/>
<dbReference type="Proteomes" id="UP001140074">
    <property type="component" value="Unassembled WGS sequence"/>
</dbReference>
<organism evidence="1 2">
    <name type="scientific">Coemansia aciculifera</name>
    <dbReference type="NCBI Taxonomy" id="417176"/>
    <lineage>
        <taxon>Eukaryota</taxon>
        <taxon>Fungi</taxon>
        <taxon>Fungi incertae sedis</taxon>
        <taxon>Zoopagomycota</taxon>
        <taxon>Kickxellomycotina</taxon>
        <taxon>Kickxellomycetes</taxon>
        <taxon>Kickxellales</taxon>
        <taxon>Kickxellaceae</taxon>
        <taxon>Coemansia</taxon>
    </lineage>
</organism>
<name>A0A9W8INC0_9FUNG</name>
<accession>A0A9W8INC0</accession>
<protein>
    <submittedName>
        <fullName evidence="1">Uncharacterized protein</fullName>
    </submittedName>
</protein>
<evidence type="ECO:0000313" key="2">
    <source>
        <dbReference type="Proteomes" id="UP001140074"/>
    </source>
</evidence>
<sequence length="144" mass="16490">MNAEGNRYTLSFKAQDKDGNRIDDLNDAENIESSIDLVSFRIAIAQLPTQLEGCDHIFKDATYDKYKLFEPTNLVFSFDDKEFTLFDDPKGEDWERAKTVVIWFLISPKVFCKTSIDAMKQAAAEVTAKRESMTTSSRHRCSIM</sequence>
<keyword evidence="2" id="KW-1185">Reference proteome</keyword>
<proteinExistence type="predicted"/>
<dbReference type="EMBL" id="JANBUY010000187">
    <property type="protein sequence ID" value="KAJ2862077.1"/>
    <property type="molecule type" value="Genomic_DNA"/>
</dbReference>